<name>A0A183F1E8_9BILA</name>
<reference evidence="2 3" key="2">
    <citation type="submission" date="2018-11" db="EMBL/GenBank/DDBJ databases">
        <authorList>
            <consortium name="Pathogen Informatics"/>
        </authorList>
    </citation>
    <scope>NUCLEOTIDE SEQUENCE [LARGE SCALE GENOMIC DNA]</scope>
</reference>
<keyword evidence="3" id="KW-1185">Reference proteome</keyword>
<dbReference type="Proteomes" id="UP000271098">
    <property type="component" value="Unassembled WGS sequence"/>
</dbReference>
<proteinExistence type="predicted"/>
<gene>
    <name evidence="2" type="ORF">GPUH_LOCUS27039</name>
</gene>
<evidence type="ECO:0000313" key="2">
    <source>
        <dbReference type="EMBL" id="VDN49855.1"/>
    </source>
</evidence>
<dbReference type="EMBL" id="UYRT01117588">
    <property type="protein sequence ID" value="VDN49855.1"/>
    <property type="molecule type" value="Genomic_DNA"/>
</dbReference>
<sequence>MASVGSRRKNPLNLSLPATVKENGDSKSDEHSKGSSCFSLEDQIKQMTLTEPQKLRMQEWIKEKKLCGGGDL</sequence>
<dbReference type="OrthoDB" id="10252354at2759"/>
<dbReference type="AlphaFoldDB" id="A0A183F1E8"/>
<evidence type="ECO:0000313" key="3">
    <source>
        <dbReference type="Proteomes" id="UP000271098"/>
    </source>
</evidence>
<feature type="region of interest" description="Disordered" evidence="1">
    <location>
        <begin position="1"/>
        <end position="38"/>
    </location>
</feature>
<feature type="compositionally biased region" description="Basic residues" evidence="1">
    <location>
        <begin position="1"/>
        <end position="10"/>
    </location>
</feature>
<protein>
    <submittedName>
        <fullName evidence="4">Small muscular protein</fullName>
    </submittedName>
</protein>
<dbReference type="WBParaSite" id="GPUH_0002706901-mRNA-1">
    <property type="protein sequence ID" value="GPUH_0002706901-mRNA-1"/>
    <property type="gene ID" value="GPUH_0002706901"/>
</dbReference>
<reference evidence="4" key="1">
    <citation type="submission" date="2016-06" db="UniProtKB">
        <authorList>
            <consortium name="WormBaseParasite"/>
        </authorList>
    </citation>
    <scope>IDENTIFICATION</scope>
</reference>
<feature type="compositionally biased region" description="Basic and acidic residues" evidence="1">
    <location>
        <begin position="22"/>
        <end position="33"/>
    </location>
</feature>
<evidence type="ECO:0000313" key="4">
    <source>
        <dbReference type="WBParaSite" id="GPUH_0002706901-mRNA-1"/>
    </source>
</evidence>
<evidence type="ECO:0000256" key="1">
    <source>
        <dbReference type="SAM" id="MobiDB-lite"/>
    </source>
</evidence>
<organism evidence="4">
    <name type="scientific">Gongylonema pulchrum</name>
    <dbReference type="NCBI Taxonomy" id="637853"/>
    <lineage>
        <taxon>Eukaryota</taxon>
        <taxon>Metazoa</taxon>
        <taxon>Ecdysozoa</taxon>
        <taxon>Nematoda</taxon>
        <taxon>Chromadorea</taxon>
        <taxon>Rhabditida</taxon>
        <taxon>Spirurina</taxon>
        <taxon>Spiruromorpha</taxon>
        <taxon>Spiruroidea</taxon>
        <taxon>Gongylonematidae</taxon>
        <taxon>Gongylonema</taxon>
    </lineage>
</organism>
<accession>A0A183F1E8</accession>